<reference evidence="2" key="1">
    <citation type="submission" date="2023-03" db="EMBL/GenBank/DDBJ databases">
        <title>Lomoglobus Profundus gen. nov., sp. nov., a novel member of the phylum Verrucomicrobia, isolated from deep-marine sediment of South China Sea.</title>
        <authorList>
            <person name="Ahmad T."/>
            <person name="Ishaq S.E."/>
            <person name="Wang F."/>
        </authorList>
    </citation>
    <scope>NUCLEOTIDE SEQUENCE</scope>
    <source>
        <strain evidence="2">LMO-M01</strain>
    </source>
</reference>
<accession>A0AAF0CP44</accession>
<keyword evidence="3" id="KW-1185">Reference proteome</keyword>
<keyword evidence="1" id="KW-0812">Transmembrane</keyword>
<proteinExistence type="predicted"/>
<dbReference type="Proteomes" id="UP001218638">
    <property type="component" value="Chromosome"/>
</dbReference>
<dbReference type="AlphaFoldDB" id="A0AAF0CP44"/>
<feature type="transmembrane region" description="Helical" evidence="1">
    <location>
        <begin position="86"/>
        <end position="111"/>
    </location>
</feature>
<feature type="transmembrane region" description="Helical" evidence="1">
    <location>
        <begin position="156"/>
        <end position="174"/>
    </location>
</feature>
<sequence>MKSILLGSFLAALALFFWGFFFYSVSGVPDRALKSPTTDVGPMLNEAFPESGTYFVPGMATSEETVALMARGPIAMVHMHREGIAAMSPVLMIAGFLHGWGYCLLAAWLLTQICKKSGYSTRVGFVTLIGFVGAFYARIGDAIWWHKSIHWQLTELFYMTAGSLIAGLVLAKFIKSPIQS</sequence>
<keyword evidence="1" id="KW-1133">Transmembrane helix</keyword>
<evidence type="ECO:0000313" key="3">
    <source>
        <dbReference type="Proteomes" id="UP001218638"/>
    </source>
</evidence>
<dbReference type="RefSeq" id="WP_330928777.1">
    <property type="nucleotide sequence ID" value="NZ_CP119075.1"/>
</dbReference>
<gene>
    <name evidence="2" type="ORF">PXH66_01740</name>
</gene>
<name>A0AAF0CP44_9BACT</name>
<keyword evidence="1" id="KW-0472">Membrane</keyword>
<feature type="transmembrane region" description="Helical" evidence="1">
    <location>
        <begin position="123"/>
        <end position="144"/>
    </location>
</feature>
<dbReference type="KEGG" id="slom:PXH66_01740"/>
<protein>
    <submittedName>
        <fullName evidence="2">Uncharacterized protein</fullName>
    </submittedName>
</protein>
<evidence type="ECO:0000313" key="2">
    <source>
        <dbReference type="EMBL" id="WED65571.1"/>
    </source>
</evidence>
<evidence type="ECO:0000256" key="1">
    <source>
        <dbReference type="SAM" id="Phobius"/>
    </source>
</evidence>
<dbReference type="EMBL" id="CP119075">
    <property type="protein sequence ID" value="WED65571.1"/>
    <property type="molecule type" value="Genomic_DNA"/>
</dbReference>
<organism evidence="2 3">
    <name type="scientific">Synoicihabitans lomoniglobus</name>
    <dbReference type="NCBI Taxonomy" id="2909285"/>
    <lineage>
        <taxon>Bacteria</taxon>
        <taxon>Pseudomonadati</taxon>
        <taxon>Verrucomicrobiota</taxon>
        <taxon>Opitutia</taxon>
        <taxon>Opitutales</taxon>
        <taxon>Opitutaceae</taxon>
        <taxon>Synoicihabitans</taxon>
    </lineage>
</organism>